<feature type="transmembrane region" description="Helical" evidence="6">
    <location>
        <begin position="445"/>
        <end position="465"/>
    </location>
</feature>
<dbReference type="InterPro" id="IPR052159">
    <property type="entry name" value="Competence_DNA_uptake"/>
</dbReference>
<gene>
    <name evidence="9" type="ORF">C7Y71_000465</name>
</gene>
<keyword evidence="10" id="KW-1185">Reference proteome</keyword>
<evidence type="ECO:0000256" key="1">
    <source>
        <dbReference type="ARBA" id="ARBA00004651"/>
    </source>
</evidence>
<keyword evidence="2" id="KW-1003">Cell membrane</keyword>
<feature type="transmembrane region" description="Helical" evidence="6">
    <location>
        <begin position="68"/>
        <end position="85"/>
    </location>
</feature>
<accession>A0A5P8E3M8</accession>
<dbReference type="EMBL" id="CP033459">
    <property type="protein sequence ID" value="QFQ11625.1"/>
    <property type="molecule type" value="Genomic_DNA"/>
</dbReference>
<evidence type="ECO:0000259" key="7">
    <source>
        <dbReference type="Pfam" id="PF03772"/>
    </source>
</evidence>
<evidence type="ECO:0000256" key="6">
    <source>
        <dbReference type="SAM" id="Phobius"/>
    </source>
</evidence>
<feature type="domain" description="DUF4131" evidence="8">
    <location>
        <begin position="43"/>
        <end position="188"/>
    </location>
</feature>
<feature type="transmembrane region" description="Helical" evidence="6">
    <location>
        <begin position="501"/>
        <end position="519"/>
    </location>
</feature>
<dbReference type="Pfam" id="PF03772">
    <property type="entry name" value="Competence"/>
    <property type="match status" value="1"/>
</dbReference>
<feature type="transmembrane region" description="Helical" evidence="6">
    <location>
        <begin position="477"/>
        <end position="494"/>
    </location>
</feature>
<feature type="transmembrane region" description="Helical" evidence="6">
    <location>
        <begin position="40"/>
        <end position="61"/>
    </location>
</feature>
<dbReference type="KEGG" id="alq:C7Y71_000465"/>
<dbReference type="GO" id="GO:0005886">
    <property type="term" value="C:plasma membrane"/>
    <property type="evidence" value="ECO:0007669"/>
    <property type="project" value="UniProtKB-SubCell"/>
</dbReference>
<dbReference type="Proteomes" id="UP000249375">
    <property type="component" value="Chromosome"/>
</dbReference>
<evidence type="ECO:0000259" key="8">
    <source>
        <dbReference type="Pfam" id="PF13567"/>
    </source>
</evidence>
<dbReference type="NCBIfam" id="TIGR00360">
    <property type="entry name" value="ComEC_N-term"/>
    <property type="match status" value="1"/>
</dbReference>
<feature type="transmembrane region" description="Helical" evidence="6">
    <location>
        <begin position="390"/>
        <end position="408"/>
    </location>
</feature>
<keyword evidence="4 6" id="KW-1133">Transmembrane helix</keyword>
<evidence type="ECO:0000256" key="2">
    <source>
        <dbReference type="ARBA" id="ARBA00022475"/>
    </source>
</evidence>
<evidence type="ECO:0000256" key="3">
    <source>
        <dbReference type="ARBA" id="ARBA00022692"/>
    </source>
</evidence>
<dbReference type="InterPro" id="IPR004477">
    <property type="entry name" value="ComEC_N"/>
</dbReference>
<proteinExistence type="predicted"/>
<feature type="transmembrane region" description="Helical" evidence="6">
    <location>
        <begin position="255"/>
        <end position="275"/>
    </location>
</feature>
<organism evidence="9 10">
    <name type="scientific">Pseudoprevotella muciniphila</name>
    <dbReference type="NCBI Taxonomy" id="2133944"/>
    <lineage>
        <taxon>Bacteria</taxon>
        <taxon>Pseudomonadati</taxon>
        <taxon>Bacteroidota</taxon>
        <taxon>Bacteroidia</taxon>
        <taxon>Bacteroidales</taxon>
        <taxon>Prevotellaceae</taxon>
        <taxon>Pseudoprevotella</taxon>
    </lineage>
</organism>
<sequence length="706" mass="79747">MRNAYHHIDFYPLRHPLVLFFIPFAVGIVTAYYASGIFTTAVVAAIMIVSMVGLILSQYIISKKYSDYCLYIFCGMTLMSVGALLCLQRINATQVDWPQDKGDYLIGITSPPRHSERSQRVDAKILSGKYEGKLLRLYFPDSVNISTGDEVFVHTKIDAPQNSGNPHEFDNKGYLLQQGISGTGYVWQYKKRDGTERKSSLRQWGGKVREKLTSRYSEYFEGQSLAILAAMTIGDKNELTKEVQDIFSQVGASHLLALSGLHLGILFSIFNITFLRRTRNRYFRIVLSILGIALLWTFAFIAGLPISLQRAALMFSLAQIMIIFRRDAFSINNLALSAIIILIINPLSLFDVGFQLSYASVLAILWIFPIIPCPKVVARYKVLRFFHDSLCVTFCATIGTAPLVAYYFHNFPVYGLIVNLVLVFFAYGILVGAILFFILPFATEFIAIPLNGLLKMLEATLTFFAELPGSHLKPYPTAVSVLLIYCLIFLYLFFRKKRKTLYPVATIICTFIIISESYAHRPHRLKPQIVFYNLYGGNAIHFINNEEDTYLWQQGRDATRSLSYIEKTFWEEENIKTPVQLREGYDSVKGNASILFSSLTDLPKATDSLLKEEPKSAVISFHNKRVIALTGKIARSRDSTAQVDYLYVTKGFSGDPASALEHYSPKTLVISSSLGDKYRLMWKVSAREKNVTIKDMKESGALVVHL</sequence>
<feature type="transmembrane region" description="Helical" evidence="6">
    <location>
        <begin position="414"/>
        <end position="438"/>
    </location>
</feature>
<feature type="transmembrane region" description="Helical" evidence="6">
    <location>
        <begin position="12"/>
        <end position="34"/>
    </location>
</feature>
<feature type="transmembrane region" description="Helical" evidence="6">
    <location>
        <begin position="331"/>
        <end position="350"/>
    </location>
</feature>
<protein>
    <submittedName>
        <fullName evidence="9">ComEC family competence protein</fullName>
    </submittedName>
</protein>
<dbReference type="Pfam" id="PF13567">
    <property type="entry name" value="DUF4131"/>
    <property type="match status" value="1"/>
</dbReference>
<evidence type="ECO:0000313" key="10">
    <source>
        <dbReference type="Proteomes" id="UP000249375"/>
    </source>
</evidence>
<evidence type="ECO:0000256" key="5">
    <source>
        <dbReference type="ARBA" id="ARBA00023136"/>
    </source>
</evidence>
<keyword evidence="5 6" id="KW-0472">Membrane</keyword>
<keyword evidence="3 6" id="KW-0812">Transmembrane</keyword>
<dbReference type="PANTHER" id="PTHR30619">
    <property type="entry name" value="DNA INTERNALIZATION/COMPETENCE PROTEIN COMEC/REC2"/>
    <property type="match status" value="1"/>
</dbReference>
<feature type="transmembrane region" description="Helical" evidence="6">
    <location>
        <begin position="356"/>
        <end position="378"/>
    </location>
</feature>
<evidence type="ECO:0000313" key="9">
    <source>
        <dbReference type="EMBL" id="QFQ11625.1"/>
    </source>
</evidence>
<name>A0A5P8E3M8_9BACT</name>
<feature type="domain" description="ComEC/Rec2-related protein" evidence="7">
    <location>
        <begin position="231"/>
        <end position="497"/>
    </location>
</feature>
<dbReference type="InterPro" id="IPR025405">
    <property type="entry name" value="DUF4131"/>
</dbReference>
<reference evidence="9 10" key="1">
    <citation type="submission" date="2018-11" db="EMBL/GenBank/DDBJ databases">
        <authorList>
            <person name="Na S.W."/>
            <person name="Baik M."/>
        </authorList>
    </citation>
    <scope>NUCLEOTIDE SEQUENCE [LARGE SCALE GENOMIC DNA]</scope>
    <source>
        <strain evidence="9 10">E39</strain>
    </source>
</reference>
<comment type="subcellular location">
    <subcellularLocation>
        <location evidence="1">Cell membrane</location>
        <topology evidence="1">Multi-pass membrane protein</topology>
    </subcellularLocation>
</comment>
<dbReference type="AlphaFoldDB" id="A0A5P8E3M8"/>
<dbReference type="PANTHER" id="PTHR30619:SF1">
    <property type="entry name" value="RECOMBINATION PROTEIN 2"/>
    <property type="match status" value="1"/>
</dbReference>
<evidence type="ECO:0000256" key="4">
    <source>
        <dbReference type="ARBA" id="ARBA00022989"/>
    </source>
</evidence>
<feature type="transmembrane region" description="Helical" evidence="6">
    <location>
        <begin position="282"/>
        <end position="301"/>
    </location>
</feature>